<name>A0ABW2TQ50_9PSEU</name>
<protein>
    <submittedName>
        <fullName evidence="2">Uncharacterized protein</fullName>
    </submittedName>
</protein>
<evidence type="ECO:0000256" key="1">
    <source>
        <dbReference type="SAM" id="MobiDB-lite"/>
    </source>
</evidence>
<evidence type="ECO:0000313" key="3">
    <source>
        <dbReference type="Proteomes" id="UP001596512"/>
    </source>
</evidence>
<feature type="region of interest" description="Disordered" evidence="1">
    <location>
        <begin position="35"/>
        <end position="54"/>
    </location>
</feature>
<comment type="caution">
    <text evidence="2">The sequence shown here is derived from an EMBL/GenBank/DDBJ whole genome shotgun (WGS) entry which is preliminary data.</text>
</comment>
<keyword evidence="3" id="KW-1185">Reference proteome</keyword>
<organism evidence="2 3">
    <name type="scientific">Actinokineospora soli</name>
    <dbReference type="NCBI Taxonomy" id="1048753"/>
    <lineage>
        <taxon>Bacteria</taxon>
        <taxon>Bacillati</taxon>
        <taxon>Actinomycetota</taxon>
        <taxon>Actinomycetes</taxon>
        <taxon>Pseudonocardiales</taxon>
        <taxon>Pseudonocardiaceae</taxon>
        <taxon>Actinokineospora</taxon>
    </lineage>
</organism>
<gene>
    <name evidence="2" type="ORF">ACFQV2_20400</name>
</gene>
<proteinExistence type="predicted"/>
<dbReference type="EMBL" id="JBHTEY010000004">
    <property type="protein sequence ID" value="MFC7615506.1"/>
    <property type="molecule type" value="Genomic_DNA"/>
</dbReference>
<reference evidence="3" key="1">
    <citation type="journal article" date="2019" name="Int. J. Syst. Evol. Microbiol.">
        <title>The Global Catalogue of Microorganisms (GCM) 10K type strain sequencing project: providing services to taxonomists for standard genome sequencing and annotation.</title>
        <authorList>
            <consortium name="The Broad Institute Genomics Platform"/>
            <consortium name="The Broad Institute Genome Sequencing Center for Infectious Disease"/>
            <person name="Wu L."/>
            <person name="Ma J."/>
        </authorList>
    </citation>
    <scope>NUCLEOTIDE SEQUENCE [LARGE SCALE GENOMIC DNA]</scope>
    <source>
        <strain evidence="3">JCM 17695</strain>
    </source>
</reference>
<dbReference type="Proteomes" id="UP001596512">
    <property type="component" value="Unassembled WGS sequence"/>
</dbReference>
<evidence type="ECO:0000313" key="2">
    <source>
        <dbReference type="EMBL" id="MFC7615506.1"/>
    </source>
</evidence>
<accession>A0ABW2TQ50</accession>
<sequence>MNTPLLRERDASALLDEARTRITPVLRGVVEELPRPCGTSPATTSGGPTGRVCR</sequence>